<evidence type="ECO:0000256" key="2">
    <source>
        <dbReference type="SAM" id="SignalP"/>
    </source>
</evidence>
<organism evidence="3 4">
    <name type="scientific">Parasulfitobacter algicola</name>
    <dbReference type="NCBI Taxonomy" id="2614809"/>
    <lineage>
        <taxon>Bacteria</taxon>
        <taxon>Pseudomonadati</taxon>
        <taxon>Pseudomonadota</taxon>
        <taxon>Alphaproteobacteria</taxon>
        <taxon>Rhodobacterales</taxon>
        <taxon>Roseobacteraceae</taxon>
        <taxon>Parasulfitobacter</taxon>
    </lineage>
</organism>
<keyword evidence="4" id="KW-1185">Reference proteome</keyword>
<dbReference type="EMBL" id="JABUFE010000004">
    <property type="protein sequence ID" value="NSX55084.1"/>
    <property type="molecule type" value="Genomic_DNA"/>
</dbReference>
<dbReference type="Proteomes" id="UP000777935">
    <property type="component" value="Unassembled WGS sequence"/>
</dbReference>
<accession>A0ABX2IQE3</accession>
<feature type="coiled-coil region" evidence="1">
    <location>
        <begin position="116"/>
        <end position="180"/>
    </location>
</feature>
<dbReference type="RefSeq" id="WP_174137741.1">
    <property type="nucleotide sequence ID" value="NZ_JABUFE010000004.1"/>
</dbReference>
<feature type="chain" id="PRO_5046050547" evidence="2">
    <location>
        <begin position="20"/>
        <end position="185"/>
    </location>
</feature>
<evidence type="ECO:0000256" key="1">
    <source>
        <dbReference type="SAM" id="Coils"/>
    </source>
</evidence>
<dbReference type="InterPro" id="IPR021242">
    <property type="entry name" value="DUF2799"/>
</dbReference>
<reference evidence="3 4" key="1">
    <citation type="submission" date="2020-06" db="EMBL/GenBank/DDBJ databases">
        <title>Sulfitobacter algicola sp. nov., isolated from green algae.</title>
        <authorList>
            <person name="Wang C."/>
        </authorList>
    </citation>
    <scope>NUCLEOTIDE SEQUENCE [LARGE SCALE GENOMIC DNA]</scope>
    <source>
        <strain evidence="3 4">1151</strain>
    </source>
</reference>
<keyword evidence="1" id="KW-0175">Coiled coil</keyword>
<keyword evidence="2" id="KW-0732">Signal</keyword>
<evidence type="ECO:0000313" key="3">
    <source>
        <dbReference type="EMBL" id="NSX55084.1"/>
    </source>
</evidence>
<evidence type="ECO:0000313" key="4">
    <source>
        <dbReference type="Proteomes" id="UP000777935"/>
    </source>
</evidence>
<protein>
    <submittedName>
        <fullName evidence="3">DUF2799 domain-containing protein</fullName>
    </submittedName>
</protein>
<proteinExistence type="predicted"/>
<comment type="caution">
    <text evidence="3">The sequence shown here is derived from an EMBL/GenBank/DDBJ whole genome shotgun (WGS) entry which is preliminary data.</text>
</comment>
<gene>
    <name evidence="3" type="ORF">HRQ87_09750</name>
</gene>
<dbReference type="Pfam" id="PF10973">
    <property type="entry name" value="DUF2799"/>
    <property type="match status" value="1"/>
</dbReference>
<name>A0ABX2IQE3_9RHOB</name>
<sequence>MIARLACATVFLLPLMSCASLTNKQCERGDWYGIGVSDGQAGRSISYLDNHREACADVGITPDRAVWLKGREAGLRQYCTPENAYHIGKAGDQINNVCQPQERLKMSRPYLVGQQYYDFTQQINRLKSEKNSLEEDIRLIEVDYDPETDKSKLRRKWREISRIERRIEDLEDQRSLYTLLYALYN</sequence>
<feature type="signal peptide" evidence="2">
    <location>
        <begin position="1"/>
        <end position="19"/>
    </location>
</feature>